<dbReference type="STRING" id="529505.SAMN05421761_10746"/>
<reference evidence="2" key="1">
    <citation type="submission" date="2017-01" db="EMBL/GenBank/DDBJ databases">
        <authorList>
            <person name="Varghese N."/>
            <person name="Submissions S."/>
        </authorList>
    </citation>
    <scope>NUCLEOTIDE SEQUENCE [LARGE SCALE GENOMIC DNA]</scope>
    <source>
        <strain evidence="2">DSM 46698</strain>
    </source>
</reference>
<dbReference type="InterPro" id="IPR056931">
    <property type="entry name" value="D14-like"/>
</dbReference>
<evidence type="ECO:0000313" key="2">
    <source>
        <dbReference type="Proteomes" id="UP000186026"/>
    </source>
</evidence>
<accession>A0A1N7MQM4</accession>
<dbReference type="Pfam" id="PF24608">
    <property type="entry name" value="PDDEXK_15"/>
    <property type="match status" value="1"/>
</dbReference>
<evidence type="ECO:0008006" key="3">
    <source>
        <dbReference type="Google" id="ProtNLM"/>
    </source>
</evidence>
<dbReference type="RefSeq" id="WP_076500899.1">
    <property type="nucleotide sequence ID" value="NZ_FTOP01000007.1"/>
</dbReference>
<proteinExistence type="predicted"/>
<protein>
    <recommendedName>
        <fullName evidence="3">Restriction endonuclease</fullName>
    </recommendedName>
</protein>
<name>A0A1N7MQM4_9BACT</name>
<dbReference type="OrthoDB" id="9997427at2"/>
<gene>
    <name evidence="1" type="ORF">SAMN05421761_10746</name>
</gene>
<dbReference type="AlphaFoldDB" id="A0A1N7MQM4"/>
<sequence length="124" mass="14208">MINGKKKGNRYEVQIANELTDITGKKHYTNRFINKLADNNKVDISSTLNDGTPVNIQCKSTTNNVNYSKLIKEIDLLNNEGINIIFSKVTNKGEYCILKKQDLYSLLYNDIIDKTYQDNTVIEK</sequence>
<dbReference type="EMBL" id="FTOP01000007">
    <property type="protein sequence ID" value="SIS88423.1"/>
    <property type="molecule type" value="Genomic_DNA"/>
</dbReference>
<dbReference type="Proteomes" id="UP000186026">
    <property type="component" value="Unassembled WGS sequence"/>
</dbReference>
<evidence type="ECO:0000313" key="1">
    <source>
        <dbReference type="EMBL" id="SIS88423.1"/>
    </source>
</evidence>
<keyword evidence="2" id="KW-1185">Reference proteome</keyword>
<organism evidence="1 2">
    <name type="scientific">Belliella pelovolcani</name>
    <dbReference type="NCBI Taxonomy" id="529505"/>
    <lineage>
        <taxon>Bacteria</taxon>
        <taxon>Pseudomonadati</taxon>
        <taxon>Bacteroidota</taxon>
        <taxon>Cytophagia</taxon>
        <taxon>Cytophagales</taxon>
        <taxon>Cyclobacteriaceae</taxon>
        <taxon>Belliella</taxon>
    </lineage>
</organism>